<name>A0AAU8FU36_9BACT</name>
<evidence type="ECO:0000256" key="1">
    <source>
        <dbReference type="SAM" id="SignalP"/>
    </source>
</evidence>
<evidence type="ECO:0000313" key="2">
    <source>
        <dbReference type="EMBL" id="XCH27036.1"/>
    </source>
</evidence>
<keyword evidence="1" id="KW-0732">Signal</keyword>
<dbReference type="RefSeq" id="WP_353722299.1">
    <property type="nucleotide sequence ID" value="NZ_CP159289.1"/>
</dbReference>
<gene>
    <name evidence="2" type="ORF">ABV298_11785</name>
</gene>
<sequence length="377" mass="41392">MKKTIQFLQSSIVAMAAMLLFVFNAHAQEPFHVKWAMDYTQAGVSDHANFTPTDALLAGGPNDFTLPTVYSAIGGAIVVGYTTRPWPVSFSASRYMEFSLTANSFKYNITSISFRLRRSNNGPSNVKIRTSIDGFASDLSAFAIGSSGMFTNCNIPVSYNNLSNNTFSFRVYGYNSVDIHGTFGFDEISVNGNVLAIILPVDIAYFKGHSENGRIALDWETTWEKNTREFIIQRSGDMKTFTTIGVVGASGETAGRTPYSFVDNDPPVGISYYRLKLADKDSGFTLCKPIAVDNTETSGIRVAPNPASSRIISLTARHTGNLFLALYDASGTPIPFRRENDACGRIRLLPSRPLPSGIYFVVYVENGRKEHLKVLVP</sequence>
<protein>
    <submittedName>
        <fullName evidence="2">T9SS type A sorting domain-containing protein</fullName>
    </submittedName>
</protein>
<feature type="signal peptide" evidence="1">
    <location>
        <begin position="1"/>
        <end position="27"/>
    </location>
</feature>
<organism evidence="2">
    <name type="scientific">Dyadobacter sp. 676</name>
    <dbReference type="NCBI Taxonomy" id="3088362"/>
    <lineage>
        <taxon>Bacteria</taxon>
        <taxon>Pseudomonadati</taxon>
        <taxon>Bacteroidota</taxon>
        <taxon>Cytophagia</taxon>
        <taxon>Cytophagales</taxon>
        <taxon>Spirosomataceae</taxon>
        <taxon>Dyadobacter</taxon>
    </lineage>
</organism>
<proteinExistence type="predicted"/>
<reference evidence="2" key="1">
    <citation type="submission" date="2024-06" db="EMBL/GenBank/DDBJ databases">
        <title>Sequencing and assembly of the genome of Dyadobacter sp. strain 676, a symbiont of Cyamopsis tetragonoloba.</title>
        <authorList>
            <person name="Guro P."/>
            <person name="Sazanova A."/>
            <person name="Kuznetsova I."/>
            <person name="Belimov A."/>
            <person name="Safronova V."/>
        </authorList>
    </citation>
    <scope>NUCLEOTIDE SEQUENCE</scope>
    <source>
        <strain evidence="2">676</strain>
    </source>
</reference>
<feature type="chain" id="PRO_5043672500" evidence="1">
    <location>
        <begin position="28"/>
        <end position="377"/>
    </location>
</feature>
<dbReference type="EMBL" id="CP159289">
    <property type="protein sequence ID" value="XCH27036.1"/>
    <property type="molecule type" value="Genomic_DNA"/>
</dbReference>
<accession>A0AAU8FU36</accession>
<dbReference type="AlphaFoldDB" id="A0AAU8FU36"/>